<keyword evidence="1" id="KW-0472">Membrane</keyword>
<keyword evidence="3" id="KW-1185">Reference proteome</keyword>
<gene>
    <name evidence="2" type="ORF">PFISCL1PPCAC_4501</name>
</gene>
<sequence>SLDSMVATFTIAKPQKNSVDVVQTIQPKSPRQFRFVTAIIVFVLLFLIGLAGTVYCYPHFTATSPITVITLPKPPFAVFSIVFDGQPSQSGAINVLVEGFIFCKYVDKLTVVSYTVAIFNENGVIGGGKYLPVYHPEFLGRYLNDEWPTYTTNGDLITSIEIRTNVTLNGNEPVLADESCIFSIRDWSADPHISLRFEISIIVRTGMNKSGEEILGQINYTETHDLRCYSSRKM</sequence>
<dbReference type="Proteomes" id="UP001432322">
    <property type="component" value="Unassembled WGS sequence"/>
</dbReference>
<dbReference type="AlphaFoldDB" id="A0AAV5V1F7"/>
<keyword evidence="1" id="KW-1133">Transmembrane helix</keyword>
<evidence type="ECO:0000256" key="1">
    <source>
        <dbReference type="SAM" id="Phobius"/>
    </source>
</evidence>
<reference evidence="2" key="1">
    <citation type="submission" date="2023-10" db="EMBL/GenBank/DDBJ databases">
        <title>Genome assembly of Pristionchus species.</title>
        <authorList>
            <person name="Yoshida K."/>
            <person name="Sommer R.J."/>
        </authorList>
    </citation>
    <scope>NUCLEOTIDE SEQUENCE</scope>
    <source>
        <strain evidence="2">RS5133</strain>
    </source>
</reference>
<feature type="non-terminal residue" evidence="2">
    <location>
        <position position="1"/>
    </location>
</feature>
<keyword evidence="1" id="KW-0812">Transmembrane</keyword>
<protein>
    <submittedName>
        <fullName evidence="2">Uncharacterized protein</fullName>
    </submittedName>
</protein>
<organism evidence="2 3">
    <name type="scientific">Pristionchus fissidentatus</name>
    <dbReference type="NCBI Taxonomy" id="1538716"/>
    <lineage>
        <taxon>Eukaryota</taxon>
        <taxon>Metazoa</taxon>
        <taxon>Ecdysozoa</taxon>
        <taxon>Nematoda</taxon>
        <taxon>Chromadorea</taxon>
        <taxon>Rhabditida</taxon>
        <taxon>Rhabditina</taxon>
        <taxon>Diplogasteromorpha</taxon>
        <taxon>Diplogasteroidea</taxon>
        <taxon>Neodiplogasteridae</taxon>
        <taxon>Pristionchus</taxon>
    </lineage>
</organism>
<accession>A0AAV5V1F7</accession>
<name>A0AAV5V1F7_9BILA</name>
<comment type="caution">
    <text evidence="2">The sequence shown here is derived from an EMBL/GenBank/DDBJ whole genome shotgun (WGS) entry which is preliminary data.</text>
</comment>
<feature type="transmembrane region" description="Helical" evidence="1">
    <location>
        <begin position="35"/>
        <end position="55"/>
    </location>
</feature>
<dbReference type="EMBL" id="BTSY01000002">
    <property type="protein sequence ID" value="GMT13204.1"/>
    <property type="molecule type" value="Genomic_DNA"/>
</dbReference>
<proteinExistence type="predicted"/>
<evidence type="ECO:0000313" key="2">
    <source>
        <dbReference type="EMBL" id="GMT13204.1"/>
    </source>
</evidence>
<evidence type="ECO:0000313" key="3">
    <source>
        <dbReference type="Proteomes" id="UP001432322"/>
    </source>
</evidence>